<dbReference type="GO" id="GO:0019239">
    <property type="term" value="F:deaminase activity"/>
    <property type="evidence" value="ECO:0007669"/>
    <property type="project" value="UniProtKB-ARBA"/>
</dbReference>
<dbReference type="Pfam" id="PF07969">
    <property type="entry name" value="Amidohydro_3"/>
    <property type="match status" value="1"/>
</dbReference>
<keyword evidence="2" id="KW-0378">Hydrolase</keyword>
<dbReference type="InterPro" id="IPR011059">
    <property type="entry name" value="Metal-dep_hydrolase_composite"/>
</dbReference>
<dbReference type="AlphaFoldDB" id="K1MIS8"/>
<dbReference type="eggNOG" id="COG0402">
    <property type="taxonomic scope" value="Bacteria"/>
</dbReference>
<dbReference type="HOGENOM" id="CLU_031758_0_1_9"/>
<keyword evidence="1" id="KW-0479">Metal-binding</keyword>
<dbReference type="GO" id="GO:0016814">
    <property type="term" value="F:hydrolase activity, acting on carbon-nitrogen (but not peptide) bonds, in cyclic amidines"/>
    <property type="evidence" value="ECO:0007669"/>
    <property type="project" value="TreeGrafter"/>
</dbReference>
<dbReference type="FunFam" id="3.20.20.140:FF:000019">
    <property type="entry name" value="Cytosine deaminase"/>
    <property type="match status" value="1"/>
</dbReference>
<proteinExistence type="predicted"/>
<evidence type="ECO:0000313" key="5">
    <source>
        <dbReference type="Proteomes" id="UP000005147"/>
    </source>
</evidence>
<dbReference type="SUPFAM" id="SSF51338">
    <property type="entry name" value="Composite domain of metallo-dependent hydrolases"/>
    <property type="match status" value="1"/>
</dbReference>
<evidence type="ECO:0000313" key="4">
    <source>
        <dbReference type="EMBL" id="EKB55759.1"/>
    </source>
</evidence>
<dbReference type="EMBL" id="AGZE01000026">
    <property type="protein sequence ID" value="EKB55759.1"/>
    <property type="molecule type" value="Genomic_DNA"/>
</dbReference>
<dbReference type="InterPro" id="IPR032466">
    <property type="entry name" value="Metal_Hydrolase"/>
</dbReference>
<evidence type="ECO:0000256" key="2">
    <source>
        <dbReference type="ARBA" id="ARBA00022801"/>
    </source>
</evidence>
<dbReference type="STRING" id="883112.HMPREF9707_00946"/>
<dbReference type="Gene3D" id="3.20.20.140">
    <property type="entry name" value="Metal-dependent hydrolases"/>
    <property type="match status" value="1"/>
</dbReference>
<keyword evidence="5" id="KW-1185">Reference proteome</keyword>
<feature type="domain" description="Amidohydrolase 3" evidence="3">
    <location>
        <begin position="155"/>
        <end position="405"/>
    </location>
</feature>
<evidence type="ECO:0000256" key="1">
    <source>
        <dbReference type="ARBA" id="ARBA00022723"/>
    </source>
</evidence>
<dbReference type="InterPro" id="IPR052349">
    <property type="entry name" value="Metallo-hydrolase_Enzymes"/>
</dbReference>
<dbReference type="PATRIC" id="fig|883112.3.peg.943"/>
<dbReference type="Proteomes" id="UP000005147">
    <property type="component" value="Unassembled WGS sequence"/>
</dbReference>
<dbReference type="RefSeq" id="WP_006701593.1">
    <property type="nucleotide sequence ID" value="NZ_JH932301.1"/>
</dbReference>
<accession>K1MIS8</accession>
<name>K1MIS8_9LACT</name>
<gene>
    <name evidence="4" type="ORF">HMPREF9707_00946</name>
</gene>
<reference evidence="4 5" key="1">
    <citation type="submission" date="2012-07" db="EMBL/GenBank/DDBJ databases">
        <title>The Genome Sequence of Facklamia ignava CCUG 37419.</title>
        <authorList>
            <consortium name="The Broad Institute Genome Sequencing Platform"/>
            <person name="Earl A."/>
            <person name="Ward D."/>
            <person name="Feldgarden M."/>
            <person name="Gevers D."/>
            <person name="Huys G."/>
            <person name="Walker B."/>
            <person name="Young S.K."/>
            <person name="Zeng Q."/>
            <person name="Gargeya S."/>
            <person name="Fitzgerald M."/>
            <person name="Haas B."/>
            <person name="Abouelleil A."/>
            <person name="Alvarado L."/>
            <person name="Arachchi H.M."/>
            <person name="Berlin A.M."/>
            <person name="Chapman S.B."/>
            <person name="Goldberg J."/>
            <person name="Griggs A."/>
            <person name="Gujja S."/>
            <person name="Hansen M."/>
            <person name="Howarth C."/>
            <person name="Imamovic A."/>
            <person name="Larimer J."/>
            <person name="McCowen C."/>
            <person name="Montmayeur A."/>
            <person name="Murphy C."/>
            <person name="Neiman D."/>
            <person name="Pearson M."/>
            <person name="Priest M."/>
            <person name="Roberts A."/>
            <person name="Saif S."/>
            <person name="Shea T."/>
            <person name="Sisk P."/>
            <person name="Sykes S."/>
            <person name="Wortman J."/>
            <person name="Nusbaum C."/>
            <person name="Birren B."/>
        </authorList>
    </citation>
    <scope>NUCLEOTIDE SEQUENCE [LARGE SCALE GENOMIC DNA]</scope>
    <source>
        <strain evidence="4 5">CCUG 37419</strain>
    </source>
</reference>
<dbReference type="GO" id="GO:0046872">
    <property type="term" value="F:metal ion binding"/>
    <property type="evidence" value="ECO:0007669"/>
    <property type="project" value="UniProtKB-KW"/>
</dbReference>
<dbReference type="InterPro" id="IPR013108">
    <property type="entry name" value="Amidohydro_3"/>
</dbReference>
<dbReference type="Gene3D" id="2.30.40.10">
    <property type="entry name" value="Urease, subunit C, domain 1"/>
    <property type="match status" value="1"/>
</dbReference>
<organism evidence="4 5">
    <name type="scientific">Falseniella ignava CCUG 37419</name>
    <dbReference type="NCBI Taxonomy" id="883112"/>
    <lineage>
        <taxon>Bacteria</taxon>
        <taxon>Bacillati</taxon>
        <taxon>Bacillota</taxon>
        <taxon>Bacilli</taxon>
        <taxon>Lactobacillales</taxon>
        <taxon>Aerococcaceae</taxon>
        <taxon>Falseniella</taxon>
    </lineage>
</organism>
<sequence length="420" mass="46904">MSNLLIRNAHIKDNESDKDIKVIDGIIAEIGENLTNEEKFEEIDLQGQSILPTLIESHIHPDKAFLEERKPNVSGTLDEAMRNTAELKSKYTYEDVYSRAERVIRWCIMNGSTIMRAIPDVDPFEKTLGVQVLADLREKYKDVLDMQICCFPQEGIVRHPGVYEMMEESIKMGADVVGGCPYAEDNFEGTKKHLEMVFDLAQKYDLPIDMHADFGTDPNDPMNNVVELIADMTIERGWEGRVSLGHVTTLGSVDVDRAAHIFDKLAKAQITIVPLPATDMFMNGQAEPVNTPRAMAPVKRMLAKGVNVAYSTNNIRNAFTPFNNADLMAIGYLLQVTQQMGSATERTAVLDMATYNPAKTLGLQDTYGIEVGKNADFVVYDNKDLSNLINDQPLLKYVIKKGEILVQNDLTSKLAPILVD</sequence>
<dbReference type="CDD" id="cd01293">
    <property type="entry name" value="Bact_CD"/>
    <property type="match status" value="1"/>
</dbReference>
<protein>
    <recommendedName>
        <fullName evidence="3">Amidohydrolase 3 domain-containing protein</fullName>
    </recommendedName>
</protein>
<dbReference type="PANTHER" id="PTHR32027">
    <property type="entry name" value="CYTOSINE DEAMINASE"/>
    <property type="match status" value="1"/>
</dbReference>
<dbReference type="SUPFAM" id="SSF51556">
    <property type="entry name" value="Metallo-dependent hydrolases"/>
    <property type="match status" value="1"/>
</dbReference>
<evidence type="ECO:0000259" key="3">
    <source>
        <dbReference type="Pfam" id="PF07969"/>
    </source>
</evidence>
<dbReference type="PANTHER" id="PTHR32027:SF0">
    <property type="entry name" value="CYTOSINE DEAMINASE"/>
    <property type="match status" value="1"/>
</dbReference>
<comment type="caution">
    <text evidence="4">The sequence shown here is derived from an EMBL/GenBank/DDBJ whole genome shotgun (WGS) entry which is preliminary data.</text>
</comment>